<dbReference type="RefSeq" id="WP_197310825.1">
    <property type="nucleotide sequence ID" value="NZ_JADZLT010000049.1"/>
</dbReference>
<accession>A0A931I0Y9</accession>
<gene>
    <name evidence="6" type="ORF">I5731_07940</name>
</gene>
<dbReference type="InterPro" id="IPR028896">
    <property type="entry name" value="GcvT/YgfZ/DmdA"/>
</dbReference>
<dbReference type="PRINTS" id="PR00411">
    <property type="entry name" value="PNDRDTASEI"/>
</dbReference>
<dbReference type="PANTHER" id="PTHR43757">
    <property type="entry name" value="AMINOMETHYLTRANSFERASE"/>
    <property type="match status" value="1"/>
</dbReference>
<dbReference type="SUPFAM" id="SSF51905">
    <property type="entry name" value="FAD/NAD(P)-binding domain"/>
    <property type="match status" value="1"/>
</dbReference>
<dbReference type="Pfam" id="PF08669">
    <property type="entry name" value="GCV_T_C"/>
    <property type="match status" value="1"/>
</dbReference>
<dbReference type="Gene3D" id="1.10.10.1100">
    <property type="entry name" value="BFD-like [2Fe-2S]-binding domain"/>
    <property type="match status" value="1"/>
</dbReference>
<keyword evidence="7" id="KW-1185">Reference proteome</keyword>
<evidence type="ECO:0000313" key="6">
    <source>
        <dbReference type="EMBL" id="MBH0237747.1"/>
    </source>
</evidence>
<dbReference type="GO" id="GO:0008115">
    <property type="term" value="F:sarcosine oxidase activity"/>
    <property type="evidence" value="ECO:0007669"/>
    <property type="project" value="InterPro"/>
</dbReference>
<sequence>MSGYRLPRGGLVDRARSLPFSFDGNSFAGHPGDTLASALLASGARLVGRSFKYHRRRGIVALGPDEPNALVELRSGARREPNSKATTTELYAGLEAASQNRWPSLGFDVMAVNGLLSPLFVAGFYYKTFKWPSALWEKLYEPLIRRAAGLGRASGLPDPDAYETATAHCDVLVVGAGPAGLAAALAAGRSGARVILAERDPRLGGRLLAERHGIGDQDGPAHVAIVEAELAALPNVRVFRRTTVFGAYDGEVGAVERVADHLPVPPAGTPRQRLWTIVPKRMVIAAGATERPIVFPGNDLPGVMLAGAAQGYALHYGVAVGGSVAVFTACDAGWTAAADMAAAGVTVRAVIDPRAEVAPALKAALPAAERLTGEIVAVAGRGTVAGVTVRLAGGVLRSFPCDTVAVGGGWQPNMQLAGHLGDRPVYDPDLAAFVAGKVPAGMALAGAAAGAFGLGDCLSGGAAAGVAAADAAGFAATMPDLPAVAGEAPTATAAFFHVTSQVTGGKPRQKAFADLQHDVTDADVALAAREGYVSVEHLKRYTTLGMATDQGRTANLNGLAILAALTGRTIPETGIVTARPPVEPVAIGAFAGHHRGKAFRPRRLAPTQAVAEARGAAMIEVGPWWRAQYFPLPGETTWRETVDREVKAVRAGVGVTDMSTLGKIEVGGPDAARFLDRVYANDVLKLKVGRCAYGLMLREDGFAFDDGTIARLGDSRFVVTTSTAHAAAVMEHMEFCRQALWPELDVAIASVSEQWAQLAVAGPNARALVARVLEPGFDLSNAGFPFVACAETTVLGDLRARLFRLSFSGELAYEIAVPAASGARLMQELLARGADLGAVPYGTETVGVLRIEKGHPAGAEFSGQVSAHQLGLGGFAARPGDCIGRVLAARHELTDPARGRLVGLVPADGATPLRTGSHLLPVGAPAEAINDQGYVTSAAFSPTLGHPVALAYLAHGDRRRGETIRVFDPLRGGDTLATVVAPAFVDPEGTRSRG</sequence>
<reference evidence="6" key="1">
    <citation type="submission" date="2020-12" db="EMBL/GenBank/DDBJ databases">
        <title>Methylobrevis albus sp. nov., isolated from fresh water lack sediment.</title>
        <authorList>
            <person name="Zou Q."/>
        </authorList>
    </citation>
    <scope>NUCLEOTIDE SEQUENCE</scope>
    <source>
        <strain evidence="6">L22</strain>
    </source>
</reference>
<protein>
    <submittedName>
        <fullName evidence="6">Sarcosine oxidase subunit alpha family protein</fullName>
    </submittedName>
</protein>
<dbReference type="Pfam" id="PF12831">
    <property type="entry name" value="FAD_oxidored"/>
    <property type="match status" value="1"/>
</dbReference>
<dbReference type="Pfam" id="PF01571">
    <property type="entry name" value="GCV_T"/>
    <property type="match status" value="1"/>
</dbReference>
<feature type="domain" description="GCVT N-terminal" evidence="3">
    <location>
        <begin position="610"/>
        <end position="875"/>
    </location>
</feature>
<evidence type="ECO:0000259" key="5">
    <source>
        <dbReference type="Pfam" id="PF17806"/>
    </source>
</evidence>
<feature type="domain" description="SoxA A3" evidence="5">
    <location>
        <begin position="509"/>
        <end position="592"/>
    </location>
</feature>
<dbReference type="InterPro" id="IPR041117">
    <property type="entry name" value="SoxA_A3"/>
</dbReference>
<dbReference type="InterPro" id="IPR042204">
    <property type="entry name" value="2Fe-2S-bd_N"/>
</dbReference>
<dbReference type="EMBL" id="JADZLT010000049">
    <property type="protein sequence ID" value="MBH0237747.1"/>
    <property type="molecule type" value="Genomic_DNA"/>
</dbReference>
<feature type="domain" description="Aminomethyltransferase C-terminal" evidence="4">
    <location>
        <begin position="900"/>
        <end position="986"/>
    </location>
</feature>
<evidence type="ECO:0000256" key="1">
    <source>
        <dbReference type="ARBA" id="ARBA00008609"/>
    </source>
</evidence>
<proteinExistence type="inferred from homology"/>
<dbReference type="InterPro" id="IPR006277">
    <property type="entry name" value="Sarcosine_oxidase_asu"/>
</dbReference>
<dbReference type="GO" id="GO:0046653">
    <property type="term" value="P:tetrahydrofolate metabolic process"/>
    <property type="evidence" value="ECO:0007669"/>
    <property type="project" value="InterPro"/>
</dbReference>
<comment type="similarity">
    <text evidence="1">Belongs to the GcvT family.</text>
</comment>
<dbReference type="InterPro" id="IPR013977">
    <property type="entry name" value="GcvT_C"/>
</dbReference>
<dbReference type="PANTHER" id="PTHR43757:SF2">
    <property type="entry name" value="AMINOMETHYLTRANSFERASE, MITOCHONDRIAL"/>
    <property type="match status" value="1"/>
</dbReference>
<dbReference type="InterPro" id="IPR027266">
    <property type="entry name" value="TrmE/GcvT-like"/>
</dbReference>
<evidence type="ECO:0000259" key="3">
    <source>
        <dbReference type="Pfam" id="PF01571"/>
    </source>
</evidence>
<evidence type="ECO:0000256" key="2">
    <source>
        <dbReference type="ARBA" id="ARBA00023002"/>
    </source>
</evidence>
<dbReference type="PRINTS" id="PR00368">
    <property type="entry name" value="FADPNR"/>
</dbReference>
<keyword evidence="2" id="KW-0560">Oxidoreductase</keyword>
<dbReference type="NCBIfam" id="TIGR01372">
    <property type="entry name" value="soxA"/>
    <property type="match status" value="1"/>
</dbReference>
<evidence type="ECO:0000259" key="4">
    <source>
        <dbReference type="Pfam" id="PF08669"/>
    </source>
</evidence>
<dbReference type="Pfam" id="PF13510">
    <property type="entry name" value="Fer2_4"/>
    <property type="match status" value="1"/>
</dbReference>
<dbReference type="InterPro" id="IPR006222">
    <property type="entry name" value="GCVT_N"/>
</dbReference>
<dbReference type="SUPFAM" id="SSF101790">
    <property type="entry name" value="Aminomethyltransferase beta-barrel domain"/>
    <property type="match status" value="1"/>
</dbReference>
<dbReference type="Pfam" id="PF17806">
    <property type="entry name" value="SO_alpha_A3"/>
    <property type="match status" value="1"/>
</dbReference>
<dbReference type="Gene3D" id="3.10.20.440">
    <property type="entry name" value="2Fe-2S iron-sulphur cluster binding domain, sarcosine oxidase, alpha subunit, N-terminal domain"/>
    <property type="match status" value="1"/>
</dbReference>
<dbReference type="InterPro" id="IPR036188">
    <property type="entry name" value="FAD/NAD-bd_sf"/>
</dbReference>
<name>A0A931I0Y9_9HYPH</name>
<dbReference type="AlphaFoldDB" id="A0A931I0Y9"/>
<comment type="caution">
    <text evidence="6">The sequence shown here is derived from an EMBL/GenBank/DDBJ whole genome shotgun (WGS) entry which is preliminary data.</text>
</comment>
<dbReference type="InterPro" id="IPR029043">
    <property type="entry name" value="GcvT/YgfZ_C"/>
</dbReference>
<dbReference type="Gene3D" id="3.50.50.60">
    <property type="entry name" value="FAD/NAD(P)-binding domain"/>
    <property type="match status" value="1"/>
</dbReference>
<dbReference type="SUPFAM" id="SSF103025">
    <property type="entry name" value="Folate-binding domain"/>
    <property type="match status" value="1"/>
</dbReference>
<organism evidence="6 7">
    <name type="scientific">Methylobrevis albus</name>
    <dbReference type="NCBI Taxonomy" id="2793297"/>
    <lineage>
        <taxon>Bacteria</taxon>
        <taxon>Pseudomonadati</taxon>
        <taxon>Pseudomonadota</taxon>
        <taxon>Alphaproteobacteria</taxon>
        <taxon>Hyphomicrobiales</taxon>
        <taxon>Pleomorphomonadaceae</taxon>
        <taxon>Methylobrevis</taxon>
    </lineage>
</organism>
<dbReference type="Gene3D" id="3.30.1360.120">
    <property type="entry name" value="Probable tRNA modification gtpase trme, domain 1"/>
    <property type="match status" value="1"/>
</dbReference>
<evidence type="ECO:0000313" key="7">
    <source>
        <dbReference type="Proteomes" id="UP000631694"/>
    </source>
</evidence>
<dbReference type="Proteomes" id="UP000631694">
    <property type="component" value="Unassembled WGS sequence"/>
</dbReference>
<dbReference type="InterPro" id="IPR041854">
    <property type="entry name" value="BFD-like_2Fe2S-bd_dom_sf"/>
</dbReference>